<name>A0A166NAW7_STAPS</name>
<proteinExistence type="predicted"/>
<accession>A0A166NAW7</accession>
<gene>
    <name evidence="1" type="ORF">DD902_02465</name>
</gene>
<dbReference type="RefSeq" id="WP_020219777.1">
    <property type="nucleotide sequence ID" value="NZ_AP019372.1"/>
</dbReference>
<organism evidence="1 2">
    <name type="scientific">Staphylococcus pseudintermedius</name>
    <dbReference type="NCBI Taxonomy" id="283734"/>
    <lineage>
        <taxon>Bacteria</taxon>
        <taxon>Bacillati</taxon>
        <taxon>Bacillota</taxon>
        <taxon>Bacilli</taxon>
        <taxon>Bacillales</taxon>
        <taxon>Staphylococcaceae</taxon>
        <taxon>Staphylococcus</taxon>
        <taxon>Staphylococcus intermedius group</taxon>
    </lineage>
</organism>
<protein>
    <submittedName>
        <fullName evidence="1">Uncharacterized protein</fullName>
    </submittedName>
</protein>
<dbReference type="EMBL" id="QEIT01000011">
    <property type="protein sequence ID" value="PWZ76587.1"/>
    <property type="molecule type" value="Genomic_DNA"/>
</dbReference>
<comment type="caution">
    <text evidence="1">The sequence shown here is derived from an EMBL/GenBank/DDBJ whole genome shotgun (WGS) entry which is preliminary data.</text>
</comment>
<evidence type="ECO:0000313" key="1">
    <source>
        <dbReference type="EMBL" id="PWZ76587.1"/>
    </source>
</evidence>
<reference evidence="1 2" key="1">
    <citation type="journal article" date="2018" name="Vet. Microbiol.">
        <title>Clonal diversity and geographic distribution of methicillin-resistant Staphylococcus pseudintermedius from Australian animals: Discovery of novel sequence types.</title>
        <authorList>
            <person name="Worthing K.A."/>
            <person name="Abraham S."/>
            <person name="Coombs G.W."/>
            <person name="Pang S."/>
            <person name="Saputra S."/>
            <person name="Jordan D."/>
            <person name="Trott D.J."/>
            <person name="Norris J.M."/>
        </authorList>
    </citation>
    <scope>NUCLEOTIDE SEQUENCE [LARGE SCALE GENOMIC DNA]</scope>
    <source>
        <strain evidence="1 2">ST525 1</strain>
    </source>
</reference>
<dbReference type="Proteomes" id="UP000246800">
    <property type="component" value="Unassembled WGS sequence"/>
</dbReference>
<sequence>MIIDKIETFILNIDQMTSRFARRKLLKLLNGMNLHATIQIEWLKHQQNYLLKIHLPKQALPYLISFMSFHHYRIYQIVPFQLLDAIKPLHQRPHEEHRFEMMIDGLDDPFIKDKVIDILNGFQSERIIYSFAKDILKVTTTAEVMSALVGTLATRNIDIYHANTAARCFHKMRIS</sequence>
<evidence type="ECO:0000313" key="2">
    <source>
        <dbReference type="Proteomes" id="UP000246800"/>
    </source>
</evidence>
<dbReference type="eggNOG" id="ENOG503054N">
    <property type="taxonomic scope" value="Bacteria"/>
</dbReference>
<dbReference type="AlphaFoldDB" id="A0A166NAW7"/>